<reference evidence="6" key="1">
    <citation type="submission" date="2021-07" db="EMBL/GenBank/DDBJ databases">
        <authorList>
            <person name="Durling M."/>
        </authorList>
    </citation>
    <scope>NUCLEOTIDE SEQUENCE</scope>
</reference>
<dbReference type="Pfam" id="PF03403">
    <property type="entry name" value="PAF-AH_p_II"/>
    <property type="match status" value="1"/>
</dbReference>
<dbReference type="OrthoDB" id="2363873at2759"/>
<evidence type="ECO:0000256" key="2">
    <source>
        <dbReference type="ARBA" id="ARBA00022801"/>
    </source>
</evidence>
<feature type="chain" id="PRO_5040180250" description="1-alkyl-2-acetylglycerophosphocholine esterase" evidence="5">
    <location>
        <begin position="21"/>
        <end position="245"/>
    </location>
</feature>
<evidence type="ECO:0000256" key="3">
    <source>
        <dbReference type="ARBA" id="ARBA00022963"/>
    </source>
</evidence>
<dbReference type="GO" id="GO:0003847">
    <property type="term" value="F:1-alkyl-2-acetylglycerophosphocholine esterase activity"/>
    <property type="evidence" value="ECO:0007669"/>
    <property type="project" value="UniProtKB-EC"/>
</dbReference>
<keyword evidence="3" id="KW-0442">Lipid degradation</keyword>
<protein>
    <recommendedName>
        <fullName evidence="1">1-alkyl-2-acetylglycerophosphocholine esterase</fullName>
        <ecNumber evidence="1">3.1.1.47</ecNumber>
    </recommendedName>
</protein>
<dbReference type="PANTHER" id="PTHR10272">
    <property type="entry name" value="PLATELET-ACTIVATING FACTOR ACETYLHYDROLASE"/>
    <property type="match status" value="1"/>
</dbReference>
<dbReference type="EC" id="3.1.1.47" evidence="1"/>
<dbReference type="EMBL" id="CAJVRM010000296">
    <property type="protein sequence ID" value="CAG8979090.1"/>
    <property type="molecule type" value="Genomic_DNA"/>
</dbReference>
<dbReference type="PANTHER" id="PTHR10272:SF14">
    <property type="entry name" value="PAF ACETYLHYDROLASE FAMILY PROTEIN"/>
    <property type="match status" value="1"/>
</dbReference>
<proteinExistence type="predicted"/>
<keyword evidence="7" id="KW-1185">Reference proteome</keyword>
<dbReference type="GO" id="GO:0016042">
    <property type="term" value="P:lipid catabolic process"/>
    <property type="evidence" value="ECO:0007669"/>
    <property type="project" value="UniProtKB-KW"/>
</dbReference>
<evidence type="ECO:0000313" key="7">
    <source>
        <dbReference type="Proteomes" id="UP000701801"/>
    </source>
</evidence>
<evidence type="ECO:0000256" key="5">
    <source>
        <dbReference type="SAM" id="SignalP"/>
    </source>
</evidence>
<sequence length="245" mass="26743">MKSLAKVIAASNLFLLTANALLLSPPGPDIQLGTATAELIDYSLFYPLGVKPCSGSYRTEYVSKTVSDFEDGYFFQRGILGKLDYNSFESQFYQECSENTDGNYPVLIFSPGYFRTRLLYGVLAQTVAKFGYIVITVDHPYDADIVVMPSGQVIGGVDETNLSTIEDYQGAVDTRVADFRFLLDQLEDPELANALLPTVPCRLNVTKVGMFGHSLGGASSVNLMITDDRVAGGINLDGSLWPPDF</sequence>
<keyword evidence="4" id="KW-0443">Lipid metabolism</keyword>
<feature type="signal peptide" evidence="5">
    <location>
        <begin position="1"/>
        <end position="20"/>
    </location>
</feature>
<gene>
    <name evidence="6" type="ORF">HYALB_00000220</name>
</gene>
<keyword evidence="2" id="KW-0378">Hydrolase</keyword>
<evidence type="ECO:0000256" key="1">
    <source>
        <dbReference type="ARBA" id="ARBA00013201"/>
    </source>
</evidence>
<accession>A0A9N9LU02</accession>
<dbReference type="AlphaFoldDB" id="A0A9N9LU02"/>
<dbReference type="Gene3D" id="3.40.50.1820">
    <property type="entry name" value="alpha/beta hydrolase"/>
    <property type="match status" value="1"/>
</dbReference>
<dbReference type="InterPro" id="IPR029058">
    <property type="entry name" value="AB_hydrolase_fold"/>
</dbReference>
<evidence type="ECO:0000256" key="4">
    <source>
        <dbReference type="ARBA" id="ARBA00023098"/>
    </source>
</evidence>
<dbReference type="SUPFAM" id="SSF53474">
    <property type="entry name" value="alpha/beta-Hydrolases"/>
    <property type="match status" value="1"/>
</dbReference>
<evidence type="ECO:0000313" key="6">
    <source>
        <dbReference type="EMBL" id="CAG8979090.1"/>
    </source>
</evidence>
<comment type="caution">
    <text evidence="6">The sequence shown here is derived from an EMBL/GenBank/DDBJ whole genome shotgun (WGS) entry which is preliminary data.</text>
</comment>
<keyword evidence="5" id="KW-0732">Signal</keyword>
<dbReference type="Proteomes" id="UP000701801">
    <property type="component" value="Unassembled WGS sequence"/>
</dbReference>
<organism evidence="6 7">
    <name type="scientific">Hymenoscyphus albidus</name>
    <dbReference type="NCBI Taxonomy" id="595503"/>
    <lineage>
        <taxon>Eukaryota</taxon>
        <taxon>Fungi</taxon>
        <taxon>Dikarya</taxon>
        <taxon>Ascomycota</taxon>
        <taxon>Pezizomycotina</taxon>
        <taxon>Leotiomycetes</taxon>
        <taxon>Helotiales</taxon>
        <taxon>Helotiaceae</taxon>
        <taxon>Hymenoscyphus</taxon>
    </lineage>
</organism>
<name>A0A9N9LU02_9HELO</name>